<protein>
    <recommendedName>
        <fullName evidence="8">YetF C-terminal domain-containing protein</fullName>
    </recommendedName>
</protein>
<dbReference type="AlphaFoldDB" id="A0A235B9Y9"/>
<dbReference type="EMBL" id="NOWF01000002">
    <property type="protein sequence ID" value="OYD09120.1"/>
    <property type="molecule type" value="Genomic_DNA"/>
</dbReference>
<dbReference type="InterPro" id="IPR007353">
    <property type="entry name" value="DUF421"/>
</dbReference>
<organism evidence="9 10">
    <name type="scientific">Paludifilum halophilum</name>
    <dbReference type="NCBI Taxonomy" id="1642702"/>
    <lineage>
        <taxon>Bacteria</taxon>
        <taxon>Bacillati</taxon>
        <taxon>Bacillota</taxon>
        <taxon>Bacilli</taxon>
        <taxon>Bacillales</taxon>
        <taxon>Thermoactinomycetaceae</taxon>
        <taxon>Paludifilum</taxon>
    </lineage>
</organism>
<feature type="transmembrane region" description="Helical" evidence="7">
    <location>
        <begin position="6"/>
        <end position="22"/>
    </location>
</feature>
<evidence type="ECO:0000259" key="8">
    <source>
        <dbReference type="Pfam" id="PF04239"/>
    </source>
</evidence>
<keyword evidence="10" id="KW-1185">Reference proteome</keyword>
<dbReference type="InterPro" id="IPR023090">
    <property type="entry name" value="UPF0702_alpha/beta_dom_sf"/>
</dbReference>
<feature type="transmembrane region" description="Helical" evidence="7">
    <location>
        <begin position="56"/>
        <end position="75"/>
    </location>
</feature>
<dbReference type="RefSeq" id="WP_094263469.1">
    <property type="nucleotide sequence ID" value="NZ_NOWF01000002.1"/>
</dbReference>
<evidence type="ECO:0000256" key="7">
    <source>
        <dbReference type="SAM" id="Phobius"/>
    </source>
</evidence>
<dbReference type="Pfam" id="PF04239">
    <property type="entry name" value="DUF421"/>
    <property type="match status" value="1"/>
</dbReference>
<evidence type="ECO:0000256" key="6">
    <source>
        <dbReference type="ARBA" id="ARBA00023136"/>
    </source>
</evidence>
<keyword evidence="4 7" id="KW-0812">Transmembrane</keyword>
<evidence type="ECO:0000313" key="10">
    <source>
        <dbReference type="Proteomes" id="UP000215459"/>
    </source>
</evidence>
<dbReference type="Proteomes" id="UP000215459">
    <property type="component" value="Unassembled WGS sequence"/>
</dbReference>
<feature type="domain" description="YetF C-terminal" evidence="8">
    <location>
        <begin position="77"/>
        <end position="205"/>
    </location>
</feature>
<reference evidence="9 10" key="1">
    <citation type="submission" date="2017-07" db="EMBL/GenBank/DDBJ databases">
        <title>The genome sequence of Paludifilum halophilum highlights mechanisms for microbial adaptation to high salt environemnts.</title>
        <authorList>
            <person name="Belbahri L."/>
        </authorList>
    </citation>
    <scope>NUCLEOTIDE SEQUENCE [LARGE SCALE GENOMIC DNA]</scope>
    <source>
        <strain evidence="9 10">DSM 102817</strain>
    </source>
</reference>
<dbReference type="OrthoDB" id="9778331at2"/>
<gene>
    <name evidence="9" type="ORF">CHM34_04975</name>
</gene>
<name>A0A235B9Y9_9BACL</name>
<accession>A0A235B9Y9</accession>
<dbReference type="Gene3D" id="3.30.240.20">
    <property type="entry name" value="bsu07140 like domains"/>
    <property type="match status" value="2"/>
</dbReference>
<proteinExistence type="inferred from homology"/>
<dbReference type="PANTHER" id="PTHR34582">
    <property type="entry name" value="UPF0702 TRANSMEMBRANE PROTEIN YCAP"/>
    <property type="match status" value="1"/>
</dbReference>
<dbReference type="PANTHER" id="PTHR34582:SF5">
    <property type="entry name" value="UPF0702 TRANSMEMBRANE PROTEIN YETF"/>
    <property type="match status" value="1"/>
</dbReference>
<feature type="transmembrane region" description="Helical" evidence="7">
    <location>
        <begin position="34"/>
        <end position="50"/>
    </location>
</feature>
<comment type="caution">
    <text evidence="9">The sequence shown here is derived from an EMBL/GenBank/DDBJ whole genome shotgun (WGS) entry which is preliminary data.</text>
</comment>
<keyword evidence="5 7" id="KW-1133">Transmembrane helix</keyword>
<evidence type="ECO:0000256" key="4">
    <source>
        <dbReference type="ARBA" id="ARBA00022692"/>
    </source>
</evidence>
<evidence type="ECO:0000256" key="2">
    <source>
        <dbReference type="ARBA" id="ARBA00006448"/>
    </source>
</evidence>
<keyword evidence="6 7" id="KW-0472">Membrane</keyword>
<evidence type="ECO:0000256" key="5">
    <source>
        <dbReference type="ARBA" id="ARBA00022989"/>
    </source>
</evidence>
<comment type="similarity">
    <text evidence="2">Belongs to the UPF0702 family.</text>
</comment>
<evidence type="ECO:0000256" key="3">
    <source>
        <dbReference type="ARBA" id="ARBA00022475"/>
    </source>
</evidence>
<dbReference type="GO" id="GO:0005886">
    <property type="term" value="C:plasma membrane"/>
    <property type="evidence" value="ECO:0007669"/>
    <property type="project" value="UniProtKB-SubCell"/>
</dbReference>
<evidence type="ECO:0000313" key="9">
    <source>
        <dbReference type="EMBL" id="OYD09120.1"/>
    </source>
</evidence>
<keyword evidence="3" id="KW-1003">Cell membrane</keyword>
<sequence>MLYILKVISLFTIAIIAIRFMGKSTLAQVTPHDLMAIVIIAALATNPILVDDYGQSLLAIALIAVIHILYARLTLYKWTKQFILGQPTILVKHGKIIKENLRRCELSLSELLADIRSKGYPDVREVQYAILEPTGTVSVLPKEELYPATPQDLRIDVPYRGLALSLVVDGQIQTHNLELIGEDADWLKQELKRKGYDDIRQVMYAATMDHEPDIYVDNGGGQMHGDKR</sequence>
<comment type="subcellular location">
    <subcellularLocation>
        <location evidence="1">Cell membrane</location>
        <topology evidence="1">Multi-pass membrane protein</topology>
    </subcellularLocation>
</comment>
<evidence type="ECO:0000256" key="1">
    <source>
        <dbReference type="ARBA" id="ARBA00004651"/>
    </source>
</evidence>